<dbReference type="OrthoDB" id="5173041at2"/>
<protein>
    <recommendedName>
        <fullName evidence="4">Lipoprotein</fullName>
    </recommendedName>
</protein>
<keyword evidence="3" id="KW-1185">Reference proteome</keyword>
<feature type="compositionally biased region" description="Acidic residues" evidence="1">
    <location>
        <begin position="388"/>
        <end position="399"/>
    </location>
</feature>
<proteinExistence type="predicted"/>
<sequence>MARAIRMPWRPVRRTTPVAAATVFVLSTTGCGLLGLGSQGGAEPSPSPTPVSAAPLFEEALAALEESPAIQLQGQFSDPQDTSNVVNTSLTVTDAGAALGTFQVGTGGEASYFEADGKLFVKADSDYWLTHDVFNPDSDAYPDNWVRITHEQFGLDPGGVLTPAGLAESLRTKAPGADAEAVEEKLDGVLVYRVELSGGTAWITSEAPHTLVRMQIEELAPAEGEGVASRIDASFAEVDTAAVEQLYDDLAKYAGEELESARDARLEVAWAEELGGDCQTGGACTMVGKVEETSGATEGSILVRMDSRFNNDELGEKTCTKTAELKAGGTVELSCSIDYALAPSANPVTYTIDFEALLSTRALSKDAREQLVATINEQREATLSGGDTAEEGGEEAESS</sequence>
<evidence type="ECO:0000313" key="3">
    <source>
        <dbReference type="Proteomes" id="UP000074382"/>
    </source>
</evidence>
<comment type="caution">
    <text evidence="2">The sequence shown here is derived from an EMBL/GenBank/DDBJ whole genome shotgun (WGS) entry which is preliminary data.</text>
</comment>
<dbReference type="Gene3D" id="2.50.20.20">
    <property type="match status" value="1"/>
</dbReference>
<accession>A0A147KGB8</accession>
<evidence type="ECO:0008006" key="4">
    <source>
        <dbReference type="Google" id="ProtNLM"/>
    </source>
</evidence>
<dbReference type="STRING" id="665004.AC529_12895"/>
<organism evidence="2 3">
    <name type="scientific">Thermobifida cellulosilytica TB100</name>
    <dbReference type="NCBI Taxonomy" id="665004"/>
    <lineage>
        <taxon>Bacteria</taxon>
        <taxon>Bacillati</taxon>
        <taxon>Actinomycetota</taxon>
        <taxon>Actinomycetes</taxon>
        <taxon>Streptosporangiales</taxon>
        <taxon>Nocardiopsidaceae</taxon>
        <taxon>Thermobifida</taxon>
    </lineage>
</organism>
<dbReference type="PROSITE" id="PS51257">
    <property type="entry name" value="PROKAR_LIPOPROTEIN"/>
    <property type="match status" value="1"/>
</dbReference>
<gene>
    <name evidence="2" type="ORF">AC529_12895</name>
</gene>
<dbReference type="Proteomes" id="UP000074382">
    <property type="component" value="Unassembled WGS sequence"/>
</dbReference>
<evidence type="ECO:0000313" key="2">
    <source>
        <dbReference type="EMBL" id="KUP96327.1"/>
    </source>
</evidence>
<name>A0A147KGB8_THECS</name>
<reference evidence="3" key="1">
    <citation type="journal article" date="2017" name="Acta Aliment.">
        <title>Plant polysaccharide degrading enzyme system of Thermpbifida cellulosilytica TB100 revealed by de novo genome project data.</title>
        <authorList>
            <person name="Toth A."/>
            <person name="Baka E."/>
            <person name="Luzics S."/>
            <person name="Bata-Vidacs I."/>
            <person name="Nagy I."/>
            <person name="Balint B."/>
            <person name="Herceg R."/>
            <person name="Olasz F."/>
            <person name="Wilk T."/>
            <person name="Nagy T."/>
            <person name="Kriszt B."/>
            <person name="Nagy I."/>
            <person name="Kukolya J."/>
        </authorList>
    </citation>
    <scope>NUCLEOTIDE SEQUENCE [LARGE SCALE GENOMIC DNA]</scope>
    <source>
        <strain evidence="3">TB100</strain>
    </source>
</reference>
<dbReference type="PATRIC" id="fig|665004.4.peg.397"/>
<feature type="region of interest" description="Disordered" evidence="1">
    <location>
        <begin position="376"/>
        <end position="399"/>
    </location>
</feature>
<dbReference type="AlphaFoldDB" id="A0A147KGB8"/>
<evidence type="ECO:0000256" key="1">
    <source>
        <dbReference type="SAM" id="MobiDB-lite"/>
    </source>
</evidence>
<dbReference type="EMBL" id="LGEM01000094">
    <property type="protein sequence ID" value="KUP96327.1"/>
    <property type="molecule type" value="Genomic_DNA"/>
</dbReference>